<name>A0A163PU93_9BACL</name>
<dbReference type="OrthoDB" id="2969409at2"/>
<sequence length="150" mass="17350">MKTIQQKLAEIIVNESSSLAEQIISRRFEKYPVKEKQLFDYQSSKDYITKFIQLCGSSLLLSPSVREERLKEVAITTAQFALQYGQSLDIAMQPNQFIRSELINVIARLSEEEGYTLKETISLVQDMNQMLDLSFQCFMETYMESILQAI</sequence>
<evidence type="ECO:0000313" key="2">
    <source>
        <dbReference type="Proteomes" id="UP000076567"/>
    </source>
</evidence>
<comment type="caution">
    <text evidence="1">The sequence shown here is derived from an EMBL/GenBank/DDBJ whole genome shotgun (WGS) entry which is preliminary data.</text>
</comment>
<dbReference type="AlphaFoldDB" id="A0A163PU93"/>
<evidence type="ECO:0000313" key="1">
    <source>
        <dbReference type="EMBL" id="KZE64143.1"/>
    </source>
</evidence>
<dbReference type="EMBL" id="LRFC01000038">
    <property type="protein sequence ID" value="KZE64143.1"/>
    <property type="molecule type" value="Genomic_DNA"/>
</dbReference>
<dbReference type="Proteomes" id="UP000076567">
    <property type="component" value="Unassembled WGS sequence"/>
</dbReference>
<accession>A0A163PU93</accession>
<gene>
    <name evidence="1" type="ORF">AWM68_13635</name>
</gene>
<organism evidence="1 2">
    <name type="scientific">Fictibacillus phosphorivorans</name>
    <dbReference type="NCBI Taxonomy" id="1221500"/>
    <lineage>
        <taxon>Bacteria</taxon>
        <taxon>Bacillati</taxon>
        <taxon>Bacillota</taxon>
        <taxon>Bacilli</taxon>
        <taxon>Bacillales</taxon>
        <taxon>Fictibacillaceae</taxon>
        <taxon>Fictibacillus</taxon>
    </lineage>
</organism>
<reference evidence="2" key="1">
    <citation type="submission" date="2016-01" db="EMBL/GenBank/DDBJ databases">
        <title>Draft genome of Chromobacterium sp. F49.</title>
        <authorList>
            <person name="Hong K.W."/>
        </authorList>
    </citation>
    <scope>NUCLEOTIDE SEQUENCE [LARGE SCALE GENOMIC DNA]</scope>
    <source>
        <strain evidence="2">P7IIIA</strain>
    </source>
</reference>
<dbReference type="RefSeq" id="WP_066245218.1">
    <property type="nucleotide sequence ID" value="NZ_LRFC01000038.1"/>
</dbReference>
<protein>
    <submittedName>
        <fullName evidence="1">Uncharacterized protein</fullName>
    </submittedName>
</protein>
<keyword evidence="2" id="KW-1185">Reference proteome</keyword>
<proteinExistence type="predicted"/>